<proteinExistence type="predicted"/>
<feature type="domain" description="DUF6788" evidence="2">
    <location>
        <begin position="29"/>
        <end position="67"/>
    </location>
</feature>
<dbReference type="Proteomes" id="UP000220034">
    <property type="component" value="Unassembled WGS sequence"/>
</dbReference>
<dbReference type="InterPro" id="IPR046738">
    <property type="entry name" value="DUF6788"/>
</dbReference>
<protein>
    <recommendedName>
        <fullName evidence="5">Nucleotidyltransferase</fullName>
    </recommendedName>
</protein>
<evidence type="ECO:0000259" key="1">
    <source>
        <dbReference type="Pfam" id="PF12281"/>
    </source>
</evidence>
<evidence type="ECO:0008006" key="5">
    <source>
        <dbReference type="Google" id="ProtNLM"/>
    </source>
</evidence>
<organism evidence="3 4">
    <name type="scientific">Pontivivens marinum</name>
    <dbReference type="NCBI Taxonomy" id="1690039"/>
    <lineage>
        <taxon>Bacteria</taxon>
        <taxon>Pseudomonadati</taxon>
        <taxon>Pseudomonadota</taxon>
        <taxon>Alphaproteobacteria</taxon>
        <taxon>Rhodobacterales</taxon>
        <taxon>Paracoccaceae</taxon>
        <taxon>Pontivivens</taxon>
    </lineage>
</organism>
<reference evidence="4" key="1">
    <citation type="submission" date="2017-09" db="EMBL/GenBank/DDBJ databases">
        <authorList>
            <person name="Varghese N."/>
            <person name="Submissions S."/>
        </authorList>
    </citation>
    <scope>NUCLEOTIDE SEQUENCE [LARGE SCALE GENOMIC DNA]</scope>
    <source>
        <strain evidence="4">C7</strain>
    </source>
</reference>
<name>A0A2C9CRR0_9RHOB</name>
<dbReference type="Pfam" id="PF12281">
    <property type="entry name" value="NTP_transf_8"/>
    <property type="match status" value="1"/>
</dbReference>
<dbReference type="Pfam" id="PF20586">
    <property type="entry name" value="DUF6788"/>
    <property type="match status" value="1"/>
</dbReference>
<dbReference type="EMBL" id="OCTN01000002">
    <property type="protein sequence ID" value="SOH93898.1"/>
    <property type="molecule type" value="Genomic_DNA"/>
</dbReference>
<dbReference type="InterPro" id="IPR022550">
    <property type="entry name" value="NTP_transf_8"/>
</dbReference>
<sequence length="338" mass="37234">MAINPLSAVAQAAWIDLNRLLGDAALSDLRGKATCKRVGAKQYWYDRYRIGAQVTDRYLGEDTEELRDRIARAGALRDAQDGARRERVRLVRLLRAEGMVMPDLATGQIISAMARAGVFRLGGTVVGTQAFRLYEGLLGVRMGLDQAVATDDIDIASFERLSLALGDRADPDLQQVFAELKFDPQPSLQPGAVWRWRQSTRGTLVEFLTPSFEADEGVRPLPALGVSAQALHFLNYLIAEPVRVPVAYRDGAQVQVPQPARFAIHKLIVAHRRFGGEAPFKARKDRAQARFLIKVLVQEDPDALYDALDEAREKGPAWRGAIAASLRRIPDTAAILAG</sequence>
<dbReference type="PIRSF" id="PIRSF031854">
    <property type="entry name" value="UCP031854"/>
    <property type="match status" value="1"/>
</dbReference>
<accession>A0A2C9CRR0</accession>
<dbReference type="AlphaFoldDB" id="A0A2C9CRR0"/>
<dbReference type="RefSeq" id="WP_097929440.1">
    <property type="nucleotide sequence ID" value="NZ_OCTN01000002.1"/>
</dbReference>
<evidence type="ECO:0000313" key="4">
    <source>
        <dbReference type="Proteomes" id="UP000220034"/>
    </source>
</evidence>
<evidence type="ECO:0000313" key="3">
    <source>
        <dbReference type="EMBL" id="SOH93898.1"/>
    </source>
</evidence>
<feature type="domain" description="Nucleotidyltransferase-like" evidence="1">
    <location>
        <begin position="106"/>
        <end position="311"/>
    </location>
</feature>
<dbReference type="InterPro" id="IPR058575">
    <property type="entry name" value="NTP_transf_8_dom"/>
</dbReference>
<keyword evidence="4" id="KW-1185">Reference proteome</keyword>
<dbReference type="OrthoDB" id="5469612at2"/>
<evidence type="ECO:0000259" key="2">
    <source>
        <dbReference type="Pfam" id="PF20586"/>
    </source>
</evidence>
<gene>
    <name evidence="3" type="ORF">SAMN06273572_102577</name>
</gene>